<proteinExistence type="predicted"/>
<keyword evidence="2" id="KW-1185">Reference proteome</keyword>
<reference evidence="1 2" key="1">
    <citation type="submission" date="2017-03" db="EMBL/GenBank/DDBJ databases">
        <title>Genome Survey of Euroglyphus maynei.</title>
        <authorList>
            <person name="Arlian L.G."/>
            <person name="Morgan M.S."/>
            <person name="Rider S.D."/>
        </authorList>
    </citation>
    <scope>NUCLEOTIDE SEQUENCE [LARGE SCALE GENOMIC DNA]</scope>
    <source>
        <strain evidence="1">Arlian Lab</strain>
        <tissue evidence="1">Whole body</tissue>
    </source>
</reference>
<comment type="caution">
    <text evidence="1">The sequence shown here is derived from an EMBL/GenBank/DDBJ whole genome shotgun (WGS) entry which is preliminary data.</text>
</comment>
<dbReference type="EMBL" id="MUJZ01052075">
    <property type="protein sequence ID" value="OTF73349.1"/>
    <property type="molecule type" value="Genomic_DNA"/>
</dbReference>
<dbReference type="AlphaFoldDB" id="A0A1Y3AXW6"/>
<dbReference type="Proteomes" id="UP000194236">
    <property type="component" value="Unassembled WGS sequence"/>
</dbReference>
<accession>A0A1Y3AXW6</accession>
<organism evidence="1 2">
    <name type="scientific">Euroglyphus maynei</name>
    <name type="common">Mayne's house dust mite</name>
    <dbReference type="NCBI Taxonomy" id="6958"/>
    <lineage>
        <taxon>Eukaryota</taxon>
        <taxon>Metazoa</taxon>
        <taxon>Ecdysozoa</taxon>
        <taxon>Arthropoda</taxon>
        <taxon>Chelicerata</taxon>
        <taxon>Arachnida</taxon>
        <taxon>Acari</taxon>
        <taxon>Acariformes</taxon>
        <taxon>Sarcoptiformes</taxon>
        <taxon>Astigmata</taxon>
        <taxon>Psoroptidia</taxon>
        <taxon>Analgoidea</taxon>
        <taxon>Pyroglyphidae</taxon>
        <taxon>Pyroglyphinae</taxon>
        <taxon>Euroglyphus</taxon>
    </lineage>
</organism>
<feature type="non-terminal residue" evidence="1">
    <location>
        <position position="62"/>
    </location>
</feature>
<name>A0A1Y3AXW6_EURMA</name>
<protein>
    <submittedName>
        <fullName evidence="1">Uncharacterized protein</fullName>
    </submittedName>
</protein>
<sequence>MACNNRLLKHGADVLYALGYQNGKIVLNSFDSSSNSTGKESDAGYHYSNVVGKEFIQEYPRS</sequence>
<gene>
    <name evidence="1" type="ORF">BLA29_001128</name>
</gene>
<evidence type="ECO:0000313" key="2">
    <source>
        <dbReference type="Proteomes" id="UP000194236"/>
    </source>
</evidence>
<evidence type="ECO:0000313" key="1">
    <source>
        <dbReference type="EMBL" id="OTF73349.1"/>
    </source>
</evidence>